<dbReference type="OrthoDB" id="4540313at2"/>
<keyword evidence="2" id="KW-1185">Reference proteome</keyword>
<gene>
    <name evidence="1" type="ORF">HUE56_25935</name>
</gene>
<geneLocation type="plasmid" evidence="1 2">
    <name>unnamed6</name>
</geneLocation>
<accession>A0A6N1AR89</accession>
<dbReference type="RefSeq" id="WP_149199592.1">
    <property type="nucleotide sequence ID" value="NZ_BSOV01000002.1"/>
</dbReference>
<proteinExistence type="predicted"/>
<dbReference type="Proteomes" id="UP000509702">
    <property type="component" value="Plasmid unnamed6"/>
</dbReference>
<evidence type="ECO:0000313" key="1">
    <source>
        <dbReference type="EMBL" id="QKS53939.1"/>
    </source>
</evidence>
<name>A0A6N1AR89_9PROT</name>
<evidence type="ECO:0000313" key="2">
    <source>
        <dbReference type="Proteomes" id="UP000509702"/>
    </source>
</evidence>
<reference evidence="1 2" key="1">
    <citation type="submission" date="2020-06" db="EMBL/GenBank/DDBJ databases">
        <title>Complete genome of Azosprillum oryzae KACC14407.</title>
        <authorList>
            <person name="Kim M."/>
            <person name="Park Y.-J."/>
            <person name="Shin J.-H."/>
        </authorList>
    </citation>
    <scope>NUCLEOTIDE SEQUENCE [LARGE SCALE GENOMIC DNA]</scope>
    <source>
        <strain evidence="1 2">KACC 14407</strain>
        <plasmid evidence="1 2">unnamed6</plasmid>
    </source>
</reference>
<dbReference type="AlphaFoldDB" id="A0A6N1AR89"/>
<protein>
    <submittedName>
        <fullName evidence="1">Uncharacterized protein</fullName>
    </submittedName>
</protein>
<keyword evidence="1" id="KW-0614">Plasmid</keyword>
<dbReference type="EMBL" id="CP054621">
    <property type="protein sequence ID" value="QKS53939.1"/>
    <property type="molecule type" value="Genomic_DNA"/>
</dbReference>
<organism evidence="1 2">
    <name type="scientific">Azospirillum oryzae</name>
    <dbReference type="NCBI Taxonomy" id="286727"/>
    <lineage>
        <taxon>Bacteria</taxon>
        <taxon>Pseudomonadati</taxon>
        <taxon>Pseudomonadota</taxon>
        <taxon>Alphaproteobacteria</taxon>
        <taxon>Rhodospirillales</taxon>
        <taxon>Azospirillaceae</taxon>
        <taxon>Azospirillum</taxon>
    </lineage>
</organism>
<dbReference type="KEGG" id="aoz:HUE56_25935"/>
<sequence>MSIRTSQQPEGGLDLIRRAVADLPTHVFREARQRLMAAPPLRVYQSALGDLNDRGSMERAVPVAWRYLIVTDERHPSAVVTMDLRNDRGKWYVGAIQRGPMAHLLAEAAQVAEVTVGNTDDEYEARILEIPALYRAALWLHGPSDFYIPLERNDRNSLGVDSYYLSHVKEAASTGEPAE</sequence>